<keyword evidence="2 3" id="KW-0040">ANK repeat</keyword>
<evidence type="ECO:0000313" key="6">
    <source>
        <dbReference type="EMBL" id="OQS00254.1"/>
    </source>
</evidence>
<evidence type="ECO:0000256" key="3">
    <source>
        <dbReference type="PROSITE-ProRule" id="PRU00023"/>
    </source>
</evidence>
<feature type="repeat" description="ANK" evidence="3">
    <location>
        <begin position="199"/>
        <end position="231"/>
    </location>
</feature>
<dbReference type="InterPro" id="IPR017441">
    <property type="entry name" value="Protein_kinase_ATP_BS"/>
</dbReference>
<feature type="repeat" description="ANK" evidence="3">
    <location>
        <begin position="166"/>
        <end position="198"/>
    </location>
</feature>
<dbReference type="SMART" id="SM00248">
    <property type="entry name" value="ANK"/>
    <property type="match status" value="10"/>
</dbReference>
<dbReference type="Pfam" id="PF00023">
    <property type="entry name" value="Ank"/>
    <property type="match status" value="1"/>
</dbReference>
<dbReference type="InterPro" id="IPR011009">
    <property type="entry name" value="Kinase-like_dom_sf"/>
</dbReference>
<dbReference type="AlphaFoldDB" id="A0A1V9ZQH2"/>
<dbReference type="Gene3D" id="1.10.510.10">
    <property type="entry name" value="Transferase(Phosphotransferase) domain 1"/>
    <property type="match status" value="1"/>
</dbReference>
<dbReference type="STRING" id="74557.A0A1V9ZQH2"/>
<dbReference type="PROSITE" id="PS50297">
    <property type="entry name" value="ANK_REP_REGION"/>
    <property type="match status" value="6"/>
</dbReference>
<dbReference type="InterPro" id="IPR036770">
    <property type="entry name" value="Ankyrin_rpt-contain_sf"/>
</dbReference>
<accession>A0A1V9ZQH2</accession>
<feature type="repeat" description="ANK" evidence="3">
    <location>
        <begin position="40"/>
        <end position="72"/>
    </location>
</feature>
<organism evidence="6 7">
    <name type="scientific">Thraustotheca clavata</name>
    <dbReference type="NCBI Taxonomy" id="74557"/>
    <lineage>
        <taxon>Eukaryota</taxon>
        <taxon>Sar</taxon>
        <taxon>Stramenopiles</taxon>
        <taxon>Oomycota</taxon>
        <taxon>Saprolegniomycetes</taxon>
        <taxon>Saprolegniales</taxon>
        <taxon>Achlyaceae</taxon>
        <taxon>Thraustotheca</taxon>
    </lineage>
</organism>
<dbReference type="EMBL" id="JNBS01001729">
    <property type="protein sequence ID" value="OQS00254.1"/>
    <property type="molecule type" value="Genomic_DNA"/>
</dbReference>
<dbReference type="PROSITE" id="PS50011">
    <property type="entry name" value="PROTEIN_KINASE_DOM"/>
    <property type="match status" value="1"/>
</dbReference>
<dbReference type="SMART" id="SM00220">
    <property type="entry name" value="S_TKc"/>
    <property type="match status" value="1"/>
</dbReference>
<dbReference type="GO" id="GO:0004672">
    <property type="term" value="F:protein kinase activity"/>
    <property type="evidence" value="ECO:0007669"/>
    <property type="project" value="InterPro"/>
</dbReference>
<evidence type="ECO:0000259" key="5">
    <source>
        <dbReference type="PROSITE" id="PS50011"/>
    </source>
</evidence>
<dbReference type="InterPro" id="IPR002110">
    <property type="entry name" value="Ankyrin_rpt"/>
</dbReference>
<evidence type="ECO:0000256" key="2">
    <source>
        <dbReference type="ARBA" id="ARBA00023043"/>
    </source>
</evidence>
<evidence type="ECO:0000313" key="7">
    <source>
        <dbReference type="Proteomes" id="UP000243217"/>
    </source>
</evidence>
<feature type="domain" description="Protein kinase" evidence="5">
    <location>
        <begin position="396"/>
        <end position="588"/>
    </location>
</feature>
<dbReference type="Pfam" id="PF13637">
    <property type="entry name" value="Ank_4"/>
    <property type="match status" value="1"/>
</dbReference>
<feature type="binding site" evidence="4">
    <location>
        <position position="423"/>
    </location>
    <ligand>
        <name>ATP</name>
        <dbReference type="ChEBI" id="CHEBI:30616"/>
    </ligand>
</feature>
<feature type="non-terminal residue" evidence="6">
    <location>
        <position position="1"/>
    </location>
</feature>
<dbReference type="Pfam" id="PF12796">
    <property type="entry name" value="Ank_2"/>
    <property type="match status" value="2"/>
</dbReference>
<comment type="caution">
    <text evidence="6">The sequence shown here is derived from an EMBL/GenBank/DDBJ whole genome shotgun (WGS) entry which is preliminary data.</text>
</comment>
<evidence type="ECO:0000256" key="4">
    <source>
        <dbReference type="PROSITE-ProRule" id="PRU10141"/>
    </source>
</evidence>
<dbReference type="OrthoDB" id="6338880at2759"/>
<dbReference type="PROSITE" id="PS00107">
    <property type="entry name" value="PROTEIN_KINASE_ATP"/>
    <property type="match status" value="1"/>
</dbReference>
<feature type="repeat" description="ANK" evidence="3">
    <location>
        <begin position="73"/>
        <end position="105"/>
    </location>
</feature>
<feature type="repeat" description="ANK" evidence="3">
    <location>
        <begin position="100"/>
        <end position="132"/>
    </location>
</feature>
<gene>
    <name evidence="6" type="ORF">THRCLA_06100</name>
</gene>
<keyword evidence="7" id="KW-1185">Reference proteome</keyword>
<dbReference type="Pfam" id="PF00069">
    <property type="entry name" value="Pkinase"/>
    <property type="match status" value="1"/>
</dbReference>
<dbReference type="Proteomes" id="UP000243217">
    <property type="component" value="Unassembled WGS sequence"/>
</dbReference>
<proteinExistence type="predicted"/>
<keyword evidence="4" id="KW-0067">ATP-binding</keyword>
<feature type="non-terminal residue" evidence="6">
    <location>
        <position position="588"/>
    </location>
</feature>
<keyword evidence="1" id="KW-0677">Repeat</keyword>
<keyword evidence="4" id="KW-0547">Nucleotide-binding</keyword>
<dbReference type="PROSITE" id="PS50088">
    <property type="entry name" value="ANK_REPEAT"/>
    <property type="match status" value="7"/>
</dbReference>
<reference evidence="6 7" key="1">
    <citation type="journal article" date="2014" name="Genome Biol. Evol.">
        <title>The secreted proteins of Achlya hypogyna and Thraustotheca clavata identify the ancestral oomycete secretome and reveal gene acquisitions by horizontal gene transfer.</title>
        <authorList>
            <person name="Misner I."/>
            <person name="Blouin N."/>
            <person name="Leonard G."/>
            <person name="Richards T.A."/>
            <person name="Lane C.E."/>
        </authorList>
    </citation>
    <scope>NUCLEOTIDE SEQUENCE [LARGE SCALE GENOMIC DNA]</scope>
    <source>
        <strain evidence="6 7">ATCC 34112</strain>
    </source>
</reference>
<sequence>KQRALWNGARDGDLSIIEYYLSDGIFSSGIDPNFKYHAENGDSPLHIAAFNGHDRVVALLLSKHASPNILNHQSRTPLHMATIKNNRDVVTLLLEYNADNDMTPLMFAAMKDHTELAQILLNVNAQVDSVDRNNQTALIFASANNAEDIVKLLLDRHAYVNHDDIRCRTPLYVAACYGFFNIVKQLLDTNADVNRPNTDHRTPLFGAAHQGHFEIVKLLLSRNPDVNHSDKDGASPLFIAAQNGHFQIVSILLSSGANVYQTCKDGVNSLQIAKEKSHTNVVEIIENSMTNNVLRAMEAITNEDILTLDALLIDGMDCNSIDSEGNTLLLKAIICNNQGALDRLIRCPGIDIYKPNESNMNPFTYAMSRGFRSMIDKMSYAVGRVVLDVPEEQFHIQYKESLGGGSYANVYKGKYKDEIVAVKIAKESKADDLRREIVVMQGVNSPYFVNLLATSGRNSNKPKLALEYMDSGTLRQYLEKKLHGLYTPLNFTKVEIAWVIANGIAQIHYSGKLHRDLKTENVLLSTTKYIKLADFGLMRDLVQSTMTCSQGSLLWMAPEVLGDGGHYDYAADIYSFGVILTELDTYQL</sequence>
<protein>
    <submittedName>
        <fullName evidence="6">Serine/threonine-protein phosphatase 6 regulatory ankyrin repeat subunit A-like</fullName>
    </submittedName>
</protein>
<dbReference type="PANTHER" id="PTHR24198:SF165">
    <property type="entry name" value="ANKYRIN REPEAT-CONTAINING PROTEIN-RELATED"/>
    <property type="match status" value="1"/>
</dbReference>
<evidence type="ECO:0000256" key="1">
    <source>
        <dbReference type="ARBA" id="ARBA00022737"/>
    </source>
</evidence>
<feature type="repeat" description="ANK" evidence="3">
    <location>
        <begin position="133"/>
        <end position="165"/>
    </location>
</feature>
<dbReference type="SUPFAM" id="SSF48403">
    <property type="entry name" value="Ankyrin repeat"/>
    <property type="match status" value="1"/>
</dbReference>
<dbReference type="InterPro" id="IPR000719">
    <property type="entry name" value="Prot_kinase_dom"/>
</dbReference>
<dbReference type="PRINTS" id="PR01415">
    <property type="entry name" value="ANKYRIN"/>
</dbReference>
<dbReference type="Gene3D" id="1.25.40.20">
    <property type="entry name" value="Ankyrin repeat-containing domain"/>
    <property type="match status" value="3"/>
</dbReference>
<dbReference type="GO" id="GO:0005524">
    <property type="term" value="F:ATP binding"/>
    <property type="evidence" value="ECO:0007669"/>
    <property type="project" value="UniProtKB-UniRule"/>
</dbReference>
<dbReference type="SUPFAM" id="SSF56112">
    <property type="entry name" value="Protein kinase-like (PK-like)"/>
    <property type="match status" value="1"/>
</dbReference>
<feature type="repeat" description="ANK" evidence="3">
    <location>
        <begin position="232"/>
        <end position="264"/>
    </location>
</feature>
<name>A0A1V9ZQH2_9STRA</name>
<dbReference type="PANTHER" id="PTHR24198">
    <property type="entry name" value="ANKYRIN REPEAT AND PROTEIN KINASE DOMAIN-CONTAINING PROTEIN"/>
    <property type="match status" value="1"/>
</dbReference>